<dbReference type="PANTHER" id="PTHR21724">
    <property type="entry name" value="SHKT DOMAIN-CONTAINING PROTEIN"/>
    <property type="match status" value="1"/>
</dbReference>
<evidence type="ECO:0000313" key="4">
    <source>
        <dbReference type="Proteomes" id="UP000252519"/>
    </source>
</evidence>
<feature type="non-terminal residue" evidence="3">
    <location>
        <position position="1"/>
    </location>
</feature>
<dbReference type="Pfam" id="PF01549">
    <property type="entry name" value="ShK"/>
    <property type="match status" value="3"/>
</dbReference>
<reference evidence="3 4" key="1">
    <citation type="submission" date="2014-10" db="EMBL/GenBank/DDBJ databases">
        <title>Draft genome of the hookworm Ancylostoma caninum.</title>
        <authorList>
            <person name="Mitreva M."/>
        </authorList>
    </citation>
    <scope>NUCLEOTIDE SEQUENCE [LARGE SCALE GENOMIC DNA]</scope>
    <source>
        <strain evidence="3 4">Baltimore</strain>
    </source>
</reference>
<accession>A0A368G1H0</accession>
<evidence type="ECO:0000259" key="2">
    <source>
        <dbReference type="PROSITE" id="PS51670"/>
    </source>
</evidence>
<organism evidence="3 4">
    <name type="scientific">Ancylostoma caninum</name>
    <name type="common">Dog hookworm</name>
    <dbReference type="NCBI Taxonomy" id="29170"/>
    <lineage>
        <taxon>Eukaryota</taxon>
        <taxon>Metazoa</taxon>
        <taxon>Ecdysozoa</taxon>
        <taxon>Nematoda</taxon>
        <taxon>Chromadorea</taxon>
        <taxon>Rhabditida</taxon>
        <taxon>Rhabditina</taxon>
        <taxon>Rhabditomorpha</taxon>
        <taxon>Strongyloidea</taxon>
        <taxon>Ancylostomatidae</taxon>
        <taxon>Ancylostomatinae</taxon>
        <taxon>Ancylostoma</taxon>
    </lineage>
</organism>
<dbReference type="Gene3D" id="1.10.10.1940">
    <property type="match status" value="1"/>
</dbReference>
<comment type="caution">
    <text evidence="3">The sequence shown here is derived from an EMBL/GenBank/DDBJ whole genome shotgun (WGS) entry which is preliminary data.</text>
</comment>
<proteinExistence type="predicted"/>
<evidence type="ECO:0000313" key="3">
    <source>
        <dbReference type="EMBL" id="RCN36447.1"/>
    </source>
</evidence>
<dbReference type="InterPro" id="IPR003582">
    <property type="entry name" value="ShKT_dom"/>
</dbReference>
<evidence type="ECO:0000256" key="1">
    <source>
        <dbReference type="PROSITE-ProRule" id="PRU01005"/>
    </source>
</evidence>
<feature type="domain" description="ShKT" evidence="2">
    <location>
        <begin position="131"/>
        <end position="168"/>
    </location>
</feature>
<dbReference type="OrthoDB" id="5825018at2759"/>
<protein>
    <submittedName>
        <fullName evidence="3">ShTK domain protein</fullName>
    </submittedName>
</protein>
<dbReference type="SMART" id="SM00254">
    <property type="entry name" value="ShKT"/>
    <property type="match status" value="3"/>
</dbReference>
<dbReference type="PANTHER" id="PTHR21724:SF0">
    <property type="entry name" value="SHKT DOMAIN-CONTAINING PROTEIN"/>
    <property type="match status" value="1"/>
</dbReference>
<comment type="caution">
    <text evidence="1">Lacks conserved residue(s) required for the propagation of feature annotation.</text>
</comment>
<keyword evidence="4" id="KW-1185">Reference proteome</keyword>
<dbReference type="EMBL" id="JOJR01000556">
    <property type="protein sequence ID" value="RCN36447.1"/>
    <property type="molecule type" value="Genomic_DNA"/>
</dbReference>
<dbReference type="Proteomes" id="UP000252519">
    <property type="component" value="Unassembled WGS sequence"/>
</dbReference>
<dbReference type="AlphaFoldDB" id="A0A368G1H0"/>
<sequence length="168" mass="19244">TNAELFKKWALKTYFQFSWRATDCKDKFESCKEMFPYDEANKDRAGICFKKPTQKQFALETCPKTCRFCCLTPRFNCQDNAASPYPCQLVTKELCQLKEMRDFLVKNCPSKCGFCQENGKEEGGGEEGKDCPADNKNCVDWVKNGFCDSTFYTLAQKKQTCGHACKLC</sequence>
<dbReference type="PROSITE" id="PS51670">
    <property type="entry name" value="SHKT"/>
    <property type="match status" value="1"/>
</dbReference>
<name>A0A368G1H0_ANCCA</name>
<gene>
    <name evidence="3" type="ORF">ANCCAN_17675</name>
</gene>